<evidence type="ECO:0000313" key="2">
    <source>
        <dbReference type="Proteomes" id="UP000824088"/>
    </source>
</evidence>
<reference evidence="1" key="1">
    <citation type="submission" date="2020-10" db="EMBL/GenBank/DDBJ databases">
        <authorList>
            <person name="Gilroy R."/>
        </authorList>
    </citation>
    <scope>NUCLEOTIDE SEQUENCE</scope>
    <source>
        <strain evidence="1">1063</strain>
    </source>
</reference>
<name>A0A9D1HUR4_9FIRM</name>
<evidence type="ECO:0000313" key="1">
    <source>
        <dbReference type="EMBL" id="HIU21615.1"/>
    </source>
</evidence>
<proteinExistence type="predicted"/>
<dbReference type="InterPro" id="IPR011050">
    <property type="entry name" value="Pectin_lyase_fold/virulence"/>
</dbReference>
<dbReference type="SUPFAM" id="SSF51126">
    <property type="entry name" value="Pectin lyase-like"/>
    <property type="match status" value="1"/>
</dbReference>
<gene>
    <name evidence="1" type="ORF">IAD51_05230</name>
</gene>
<dbReference type="AlphaFoldDB" id="A0A9D1HUR4"/>
<accession>A0A9D1HUR4</accession>
<reference evidence="1" key="2">
    <citation type="journal article" date="2021" name="PeerJ">
        <title>Extensive microbial diversity within the chicken gut microbiome revealed by metagenomics and culture.</title>
        <authorList>
            <person name="Gilroy R."/>
            <person name="Ravi A."/>
            <person name="Getino M."/>
            <person name="Pursley I."/>
            <person name="Horton D.L."/>
            <person name="Alikhan N.F."/>
            <person name="Baker D."/>
            <person name="Gharbi K."/>
            <person name="Hall N."/>
            <person name="Watson M."/>
            <person name="Adriaenssens E.M."/>
            <person name="Foster-Nyarko E."/>
            <person name="Jarju S."/>
            <person name="Secka A."/>
            <person name="Antonio M."/>
            <person name="Oren A."/>
            <person name="Chaudhuri R.R."/>
            <person name="La Ragione R."/>
            <person name="Hildebrand F."/>
            <person name="Pallen M.J."/>
        </authorList>
    </citation>
    <scope>NUCLEOTIDE SEQUENCE</scope>
    <source>
        <strain evidence="1">1063</strain>
    </source>
</reference>
<sequence>IDDASTFTSGYCIKYNIRARNSATGETVTQIKGSRIEFCILENATTLVQLSGAEVEIEGSIMRNTGGVGIRVRNALEGSIQFYNNLTLTNCVMSNMVGTGINLDWNYSNSQYDESAEQRSTFTQKGFLDMYNWQPGESLTLLPLETLKEIGLNESTAQVLIGALQDMLLEEKNLESVRREVDGVTYIHLGFMSMGLGKQSHIMYGYDDEGRRAERVYDVNTGEMSARYVDTQEAVDPDEISWNMTLEDSRIKWFCSSDISLLNRISGLLEAVGLNIRDNPIYLFGYNDETTDLVPGMTYTVNSKLIERLHGEA</sequence>
<protein>
    <submittedName>
        <fullName evidence="1">Uncharacterized protein</fullName>
    </submittedName>
</protein>
<dbReference type="Proteomes" id="UP000824088">
    <property type="component" value="Unassembled WGS sequence"/>
</dbReference>
<comment type="caution">
    <text evidence="1">The sequence shown here is derived from an EMBL/GenBank/DDBJ whole genome shotgun (WGS) entry which is preliminary data.</text>
</comment>
<feature type="non-terminal residue" evidence="1">
    <location>
        <position position="1"/>
    </location>
</feature>
<organism evidence="1 2">
    <name type="scientific">Candidatus Limadaptatus stercorigallinarum</name>
    <dbReference type="NCBI Taxonomy" id="2840845"/>
    <lineage>
        <taxon>Bacteria</taxon>
        <taxon>Bacillati</taxon>
        <taxon>Bacillota</taxon>
        <taxon>Clostridia</taxon>
        <taxon>Eubacteriales</taxon>
        <taxon>Candidatus Limadaptatus</taxon>
    </lineage>
</organism>
<dbReference type="EMBL" id="DVMN01000093">
    <property type="protein sequence ID" value="HIU21615.1"/>
    <property type="molecule type" value="Genomic_DNA"/>
</dbReference>